<dbReference type="OrthoDB" id="9790935at2"/>
<name>A0A5P0ZKJ8_9LACO</name>
<dbReference type="NCBIfam" id="NF033542">
    <property type="entry name" value="transpos_IS110"/>
    <property type="match status" value="1"/>
</dbReference>
<evidence type="ECO:0000313" key="3">
    <source>
        <dbReference type="EMBL" id="MQS46119.1"/>
    </source>
</evidence>
<dbReference type="InterPro" id="IPR047650">
    <property type="entry name" value="Transpos_IS110"/>
</dbReference>
<dbReference type="GO" id="GO:0006313">
    <property type="term" value="P:DNA transposition"/>
    <property type="evidence" value="ECO:0007669"/>
    <property type="project" value="InterPro"/>
</dbReference>
<dbReference type="Pfam" id="PF02371">
    <property type="entry name" value="Transposase_20"/>
    <property type="match status" value="1"/>
</dbReference>
<dbReference type="PANTHER" id="PTHR33055:SF15">
    <property type="entry name" value="TRANSPOSASE-RELATED"/>
    <property type="match status" value="1"/>
</dbReference>
<dbReference type="GO" id="GO:0004803">
    <property type="term" value="F:transposase activity"/>
    <property type="evidence" value="ECO:0007669"/>
    <property type="project" value="InterPro"/>
</dbReference>
<dbReference type="EMBL" id="VDFM01000036">
    <property type="protein sequence ID" value="MQS53646.1"/>
    <property type="molecule type" value="Genomic_DNA"/>
</dbReference>
<organism evidence="4 5">
    <name type="scientific">Companilactobacillus mishanensis</name>
    <dbReference type="NCBI Taxonomy" id="2486008"/>
    <lineage>
        <taxon>Bacteria</taxon>
        <taxon>Bacillati</taxon>
        <taxon>Bacillota</taxon>
        <taxon>Bacilli</taxon>
        <taxon>Lactobacillales</taxon>
        <taxon>Lactobacillaceae</taxon>
        <taxon>Companilactobacillus</taxon>
    </lineage>
</organism>
<protein>
    <submittedName>
        <fullName evidence="4">IS110 family transposase</fullName>
    </submittedName>
</protein>
<dbReference type="AlphaFoldDB" id="A0A5P0ZKJ8"/>
<comment type="caution">
    <text evidence="4">The sequence shown here is derived from an EMBL/GenBank/DDBJ whole genome shotgun (WGS) entry which is preliminary data.</text>
</comment>
<evidence type="ECO:0000313" key="4">
    <source>
        <dbReference type="EMBL" id="MQS53646.1"/>
    </source>
</evidence>
<dbReference type="Proteomes" id="UP000436655">
    <property type="component" value="Unassembled WGS sequence"/>
</dbReference>
<evidence type="ECO:0000259" key="1">
    <source>
        <dbReference type="Pfam" id="PF01548"/>
    </source>
</evidence>
<dbReference type="Proteomes" id="UP000380386">
    <property type="component" value="Unassembled WGS sequence"/>
</dbReference>
<dbReference type="InterPro" id="IPR003346">
    <property type="entry name" value="Transposase_20"/>
</dbReference>
<reference evidence="5 6" key="1">
    <citation type="journal article" date="2019" name="Syst. Appl. Microbiol.">
        <title>Polyphasic characterization of two novel Lactobacillus spp. isolated from blown salami packages: Description of Lactobacillus halodurans sp. nov. and Lactobacillus salsicarnum sp. nov.</title>
        <authorList>
            <person name="Schuster J.A."/>
            <person name="Klingl A."/>
            <person name="Vogel R.F."/>
            <person name="Ehrmann M.A."/>
        </authorList>
    </citation>
    <scope>NUCLEOTIDE SEQUENCE [LARGE SCALE GENOMIC DNA]</scope>
    <source>
        <strain evidence="3 6">TMW 1.2098</strain>
        <strain evidence="4 5">TMW 1.2118</strain>
    </source>
</reference>
<accession>A0A5P0ZKJ8</accession>
<reference evidence="3" key="2">
    <citation type="submission" date="2019-05" db="EMBL/GenBank/DDBJ databases">
        <authorList>
            <person name="Schuster J.A."/>
            <person name="Ehrmann M.A."/>
        </authorList>
    </citation>
    <scope>NUCLEOTIDE SEQUENCE</scope>
    <source>
        <strain evidence="3">TMW 1.2098</strain>
    </source>
</reference>
<proteinExistence type="predicted"/>
<gene>
    <name evidence="4" type="ORF">FHL02_11625</name>
    <name evidence="3" type="ORF">FHL03_11720</name>
</gene>
<evidence type="ECO:0000313" key="5">
    <source>
        <dbReference type="Proteomes" id="UP000380386"/>
    </source>
</evidence>
<evidence type="ECO:0000259" key="2">
    <source>
        <dbReference type="Pfam" id="PF02371"/>
    </source>
</evidence>
<dbReference type="InterPro" id="IPR002525">
    <property type="entry name" value="Transp_IS110-like_N"/>
</dbReference>
<sequence length="410" mass="46827">MKLFVGIDISSKSLDVSFETSESDGEIKRGEYDNDIVGATKLKQDILSIIKDTDIGKVVVGMESTSIYSYHPAYFFETDEDLQKLDIETVVINPKESKRYKDIFEESKTDAIDAYYIADYLRSGHYSTSIVRQEKYIALQRLTRSRYQVVKDLGRAKQHFIQNLYYRVNKLATSDFKGDVFGASMMSLLTDEITPDEIADLPLEELSEYLNKHGHGGFKDPDKTAKTIQLSIKRSYKLERNIKNSVDVVLALYAGEIRSFEKVKKTIEKEIARVVKGIPEAKILESIPGVGPVYTAGILAEVGQIERFENEAKLAKYTGLSWKQRQSGDFKGAMTPRIHSGNQYLRYYVVEAANSIVHRDPVFKAYYDKKLSEVTRTPTKRAKVLSARKLIRVIYYLLRNHQIYKAEEVV</sequence>
<dbReference type="GO" id="GO:0003677">
    <property type="term" value="F:DNA binding"/>
    <property type="evidence" value="ECO:0007669"/>
    <property type="project" value="InterPro"/>
</dbReference>
<dbReference type="EMBL" id="VDFN01000030">
    <property type="protein sequence ID" value="MQS46119.1"/>
    <property type="molecule type" value="Genomic_DNA"/>
</dbReference>
<feature type="domain" description="Transposase IS116/IS110/IS902 C-terminal" evidence="2">
    <location>
        <begin position="282"/>
        <end position="367"/>
    </location>
</feature>
<dbReference type="PANTHER" id="PTHR33055">
    <property type="entry name" value="TRANSPOSASE FOR INSERTION SEQUENCE ELEMENT IS1111A"/>
    <property type="match status" value="1"/>
</dbReference>
<feature type="domain" description="Transposase IS110-like N-terminal" evidence="1">
    <location>
        <begin position="5"/>
        <end position="164"/>
    </location>
</feature>
<keyword evidence="6" id="KW-1185">Reference proteome</keyword>
<evidence type="ECO:0000313" key="6">
    <source>
        <dbReference type="Proteomes" id="UP000436655"/>
    </source>
</evidence>
<dbReference type="RefSeq" id="WP_125706637.1">
    <property type="nucleotide sequence ID" value="NZ_RHON01000026.1"/>
</dbReference>
<dbReference type="Pfam" id="PF01548">
    <property type="entry name" value="DEDD_Tnp_IS110"/>
    <property type="match status" value="1"/>
</dbReference>